<accession>H5USH4</accession>
<gene>
    <name evidence="7" type="ORF">MOPEL_078_00710</name>
</gene>
<dbReference type="GO" id="GO:0005886">
    <property type="term" value="C:plasma membrane"/>
    <property type="evidence" value="ECO:0007669"/>
    <property type="project" value="UniProtKB-SubCell"/>
</dbReference>
<dbReference type="STRING" id="1089455.MOPEL_078_00710"/>
<reference evidence="7 8" key="1">
    <citation type="submission" date="2012-02" db="EMBL/GenBank/DDBJ databases">
        <title>Whole genome shotgun sequence of Mobilicoccus pelagius NBRC 104925.</title>
        <authorList>
            <person name="Yoshida Y."/>
            <person name="Hosoyama A."/>
            <person name="Tsuchikane K."/>
            <person name="Katsumata H."/>
            <person name="Yamazaki S."/>
            <person name="Fujita N."/>
        </authorList>
    </citation>
    <scope>NUCLEOTIDE SEQUENCE [LARGE SCALE GENOMIC DNA]</scope>
    <source>
        <strain evidence="7 8">NBRC 104925</strain>
    </source>
</reference>
<protein>
    <recommendedName>
        <fullName evidence="9">Cytochrome c oxidase assembly protein</fullName>
    </recommendedName>
</protein>
<dbReference type="AlphaFoldDB" id="H5USH4"/>
<dbReference type="RefSeq" id="WP_009482580.1">
    <property type="nucleotide sequence ID" value="NZ_BAFE01000056.1"/>
</dbReference>
<dbReference type="eggNOG" id="COG3336">
    <property type="taxonomic scope" value="Bacteria"/>
</dbReference>
<comment type="caution">
    <text evidence="7">The sequence shown here is derived from an EMBL/GenBank/DDBJ whole genome shotgun (WGS) entry which is preliminary data.</text>
</comment>
<evidence type="ECO:0000256" key="6">
    <source>
        <dbReference type="SAM" id="Phobius"/>
    </source>
</evidence>
<keyword evidence="4 6" id="KW-1133">Transmembrane helix</keyword>
<name>H5USH4_9MICO</name>
<evidence type="ECO:0000256" key="3">
    <source>
        <dbReference type="ARBA" id="ARBA00022692"/>
    </source>
</evidence>
<feature type="transmembrane region" description="Helical" evidence="6">
    <location>
        <begin position="6"/>
        <end position="30"/>
    </location>
</feature>
<keyword evidence="2" id="KW-1003">Cell membrane</keyword>
<evidence type="ECO:0000256" key="1">
    <source>
        <dbReference type="ARBA" id="ARBA00004651"/>
    </source>
</evidence>
<feature type="transmembrane region" description="Helical" evidence="6">
    <location>
        <begin position="181"/>
        <end position="202"/>
    </location>
</feature>
<evidence type="ECO:0000256" key="5">
    <source>
        <dbReference type="ARBA" id="ARBA00023136"/>
    </source>
</evidence>
<feature type="transmembrane region" description="Helical" evidence="6">
    <location>
        <begin position="116"/>
        <end position="135"/>
    </location>
</feature>
<dbReference type="InterPro" id="IPR019108">
    <property type="entry name" value="Caa3_assmbl_CtaG-rel"/>
</dbReference>
<sequence>MADPLVTTVGLGGLVVAFLAAYVALVVAGARRGRAWPWWRTVCAVAGTLAVLVAVGPIGLAGHHDFVVHMWGHLLLGMLGPLLLVLSAPVTVALRGLSAPRARRLSGALSWPYVRFVAHPVTAAVLDVGGLWLLYTTPLHGWMHASTLGHLVVHTHVLLAGWVFAAAILQVDPAPHPYSHHYRAVVLVAFMAAHGILCKVIYAHPPTGVPVAQAESGAQLMFYGGDYIDVVLIALFCLDWYRRTAPAAPAHAGVVASAA</sequence>
<dbReference type="Proteomes" id="UP000004367">
    <property type="component" value="Unassembled WGS sequence"/>
</dbReference>
<feature type="transmembrane region" description="Helical" evidence="6">
    <location>
        <begin position="74"/>
        <end position="95"/>
    </location>
</feature>
<dbReference type="EMBL" id="BAFE01000056">
    <property type="protein sequence ID" value="GAB48682.1"/>
    <property type="molecule type" value="Genomic_DNA"/>
</dbReference>
<keyword evidence="8" id="KW-1185">Reference proteome</keyword>
<evidence type="ECO:0000313" key="7">
    <source>
        <dbReference type="EMBL" id="GAB48682.1"/>
    </source>
</evidence>
<feature type="transmembrane region" description="Helical" evidence="6">
    <location>
        <begin position="147"/>
        <end position="169"/>
    </location>
</feature>
<evidence type="ECO:0000313" key="8">
    <source>
        <dbReference type="Proteomes" id="UP000004367"/>
    </source>
</evidence>
<proteinExistence type="predicted"/>
<organism evidence="7 8">
    <name type="scientific">Mobilicoccus pelagius NBRC 104925</name>
    <dbReference type="NCBI Taxonomy" id="1089455"/>
    <lineage>
        <taxon>Bacteria</taxon>
        <taxon>Bacillati</taxon>
        <taxon>Actinomycetota</taxon>
        <taxon>Actinomycetes</taxon>
        <taxon>Micrococcales</taxon>
        <taxon>Dermatophilaceae</taxon>
        <taxon>Mobilicoccus</taxon>
    </lineage>
</organism>
<evidence type="ECO:0008006" key="9">
    <source>
        <dbReference type="Google" id="ProtNLM"/>
    </source>
</evidence>
<feature type="transmembrane region" description="Helical" evidence="6">
    <location>
        <begin position="42"/>
        <end position="62"/>
    </location>
</feature>
<keyword evidence="5 6" id="KW-0472">Membrane</keyword>
<comment type="subcellular location">
    <subcellularLocation>
        <location evidence="1">Cell membrane</location>
        <topology evidence="1">Multi-pass membrane protein</topology>
    </subcellularLocation>
</comment>
<evidence type="ECO:0000256" key="2">
    <source>
        <dbReference type="ARBA" id="ARBA00022475"/>
    </source>
</evidence>
<evidence type="ECO:0000256" key="4">
    <source>
        <dbReference type="ARBA" id="ARBA00022989"/>
    </source>
</evidence>
<keyword evidence="3 6" id="KW-0812">Transmembrane</keyword>
<dbReference type="Pfam" id="PF09678">
    <property type="entry name" value="Caa3_CtaG"/>
    <property type="match status" value="1"/>
</dbReference>
<feature type="transmembrane region" description="Helical" evidence="6">
    <location>
        <begin position="222"/>
        <end position="241"/>
    </location>
</feature>